<evidence type="ECO:0000313" key="1">
    <source>
        <dbReference type="EMBL" id="AMK77655.1"/>
    </source>
</evidence>
<accession>A0A126T6D9</accession>
<protein>
    <recommendedName>
        <fullName evidence="3">Porin</fullName>
    </recommendedName>
</protein>
<sequence length="414" mass="46082">MDRANTCKIVGGLLAVFCITVADARGDEPSLTSVKHLRELLIPDDSDLADWFKQADLHWGGWLNTGVSYNANQPADRFNGTVSFSDRADELQLNQLYQFLERSVSTNANEWSWGGRLDFIFGSDAFYTRSMGDPGDHWDAHLLHERLYGIAFPQAYLEFFAPLGNGLKIKLGEFYTLIGNETVTAPDNFFYSHSYTMQFGEPFSHTGLLASYSVDENLELKAGAVTGSPYAGWDGSFQHRLENWGFIGGINWVNPKTGTSLALSGSHGSLSESAARDVNLYSVVLKQDIGERWHATLQHDYGWITKMAGVESAEWYGVVGYLNYDLFDDLGLGLRLEWFRDDDGARVGVPARKPALASAPANYYAATVGANWKPLPWLTLRPSVRYDISDGWRAFDVGVSHQQLLVSTDLLLTF</sequence>
<dbReference type="KEGG" id="mdn:JT25_014405"/>
<keyword evidence="2" id="KW-1185">Reference proteome</keyword>
<dbReference type="EMBL" id="CP014476">
    <property type="protein sequence ID" value="AMK77655.1"/>
    <property type="molecule type" value="Genomic_DNA"/>
</dbReference>
<dbReference type="Proteomes" id="UP000030512">
    <property type="component" value="Chromosome"/>
</dbReference>
<dbReference type="OrthoDB" id="9775763at2"/>
<gene>
    <name evidence="1" type="ORF">JT25_014405</name>
</gene>
<dbReference type="STRING" id="1538553.JT25_014405"/>
<evidence type="ECO:0000313" key="2">
    <source>
        <dbReference type="Proteomes" id="UP000030512"/>
    </source>
</evidence>
<dbReference type="InterPro" id="IPR011486">
    <property type="entry name" value="BBP2"/>
</dbReference>
<dbReference type="SUPFAM" id="SSF56935">
    <property type="entry name" value="Porins"/>
    <property type="match status" value="1"/>
</dbReference>
<dbReference type="AlphaFoldDB" id="A0A126T6D9"/>
<proteinExistence type="predicted"/>
<organism evidence="1 2">
    <name type="scientific">Methylomonas denitrificans</name>
    <dbReference type="NCBI Taxonomy" id="1538553"/>
    <lineage>
        <taxon>Bacteria</taxon>
        <taxon>Pseudomonadati</taxon>
        <taxon>Pseudomonadota</taxon>
        <taxon>Gammaproteobacteria</taxon>
        <taxon>Methylococcales</taxon>
        <taxon>Methylococcaceae</taxon>
        <taxon>Methylomonas</taxon>
    </lineage>
</organism>
<reference evidence="1 2" key="1">
    <citation type="journal article" date="2015" name="Environ. Microbiol.">
        <title>Methane oxidation coupled to nitrate reduction under hypoxia by the Gammaproteobacterium Methylomonas denitrificans, sp. nov. type strain FJG1.</title>
        <authorList>
            <person name="Kits K.D."/>
            <person name="Klotz M.G."/>
            <person name="Stein L.Y."/>
        </authorList>
    </citation>
    <scope>NUCLEOTIDE SEQUENCE [LARGE SCALE GENOMIC DNA]</scope>
    <source>
        <strain evidence="1 2">FJG1</strain>
    </source>
</reference>
<evidence type="ECO:0008006" key="3">
    <source>
        <dbReference type="Google" id="ProtNLM"/>
    </source>
</evidence>
<dbReference type="Pfam" id="PF07642">
    <property type="entry name" value="BBP2"/>
    <property type="match status" value="1"/>
</dbReference>
<name>A0A126T6D9_9GAMM</name>